<gene>
    <name evidence="1" type="ORF">C1H46_007866</name>
</gene>
<dbReference type="AlphaFoldDB" id="A0A540N625"/>
<protein>
    <submittedName>
        <fullName evidence="1">Uncharacterized protein</fullName>
    </submittedName>
</protein>
<sequence length="71" mass="7800">MGSLDLTPQQLKSRDVQCHGSSFSQANSNFGGQNVKSAPCRCYGLEGVLDERLLRTLFEIGSHGWTTVRVD</sequence>
<comment type="caution">
    <text evidence="1">The sequence shown here is derived from an EMBL/GenBank/DDBJ whole genome shotgun (WGS) entry which is preliminary data.</text>
</comment>
<reference evidence="1 2" key="1">
    <citation type="journal article" date="2019" name="G3 (Bethesda)">
        <title>Sequencing of a Wild Apple (Malus baccata) Genome Unravels the Differences Between Cultivated and Wild Apple Species Regarding Disease Resistance and Cold Tolerance.</title>
        <authorList>
            <person name="Chen X."/>
        </authorList>
    </citation>
    <scope>NUCLEOTIDE SEQUENCE [LARGE SCALE GENOMIC DNA]</scope>
    <source>
        <strain evidence="2">cv. Shandingzi</strain>
        <tissue evidence="1">Leaves</tissue>
    </source>
</reference>
<organism evidence="1 2">
    <name type="scientific">Malus baccata</name>
    <name type="common">Siberian crab apple</name>
    <name type="synonym">Pyrus baccata</name>
    <dbReference type="NCBI Taxonomy" id="106549"/>
    <lineage>
        <taxon>Eukaryota</taxon>
        <taxon>Viridiplantae</taxon>
        <taxon>Streptophyta</taxon>
        <taxon>Embryophyta</taxon>
        <taxon>Tracheophyta</taxon>
        <taxon>Spermatophyta</taxon>
        <taxon>Magnoliopsida</taxon>
        <taxon>eudicotyledons</taxon>
        <taxon>Gunneridae</taxon>
        <taxon>Pentapetalae</taxon>
        <taxon>rosids</taxon>
        <taxon>fabids</taxon>
        <taxon>Rosales</taxon>
        <taxon>Rosaceae</taxon>
        <taxon>Amygdaloideae</taxon>
        <taxon>Maleae</taxon>
        <taxon>Malus</taxon>
    </lineage>
</organism>
<keyword evidence="2" id="KW-1185">Reference proteome</keyword>
<proteinExistence type="predicted"/>
<evidence type="ECO:0000313" key="1">
    <source>
        <dbReference type="EMBL" id="TQE06495.1"/>
    </source>
</evidence>
<dbReference type="Proteomes" id="UP000315295">
    <property type="component" value="Unassembled WGS sequence"/>
</dbReference>
<accession>A0A540N625</accession>
<dbReference type="EMBL" id="VIEB01000102">
    <property type="protein sequence ID" value="TQE06495.1"/>
    <property type="molecule type" value="Genomic_DNA"/>
</dbReference>
<name>A0A540N625_MALBA</name>
<evidence type="ECO:0000313" key="2">
    <source>
        <dbReference type="Proteomes" id="UP000315295"/>
    </source>
</evidence>